<proteinExistence type="predicted"/>
<protein>
    <submittedName>
        <fullName evidence="1">HobA family DNA replication regulator</fullName>
    </submittedName>
</protein>
<dbReference type="RefSeq" id="WP_273930582.1">
    <property type="nucleotide sequence ID" value="NZ_JAQSLJ010000001.1"/>
</dbReference>
<evidence type="ECO:0000313" key="1">
    <source>
        <dbReference type="EMBL" id="MDO2409694.1"/>
    </source>
</evidence>
<keyword evidence="2" id="KW-1185">Reference proteome</keyword>
<dbReference type="EMBL" id="JAULJQ010000007">
    <property type="protein sequence ID" value="MDO2409694.1"/>
    <property type="molecule type" value="Genomic_DNA"/>
</dbReference>
<gene>
    <name evidence="1" type="ORF">Q2362_06235</name>
</gene>
<reference evidence="1 2" key="1">
    <citation type="submission" date="2023-06" db="EMBL/GenBank/DDBJ databases">
        <title>Campylobacter magnum sp. nov., isolated from cecal contents of domestic pigs (Sus scrofa domesticus).</title>
        <authorList>
            <person name="Papic B."/>
            <person name="Gruntar I."/>
        </authorList>
    </citation>
    <scope>NUCLEOTIDE SEQUENCE [LARGE SCALE GENOMIC DNA]</scope>
    <source>
        <strain evidence="2">34484-21</strain>
    </source>
</reference>
<name>A0ABT8T7L5_9BACT</name>
<dbReference type="Proteomes" id="UP001171111">
    <property type="component" value="Unassembled WGS sequence"/>
</dbReference>
<dbReference type="Gene3D" id="3.40.50.11670">
    <property type="entry name" value="DNA replication regulator HobA"/>
    <property type="match status" value="1"/>
</dbReference>
<organism evidence="1 2">
    <name type="scientific">Campylobacter magnus</name>
    <dbReference type="NCBI Taxonomy" id="3026462"/>
    <lineage>
        <taxon>Bacteria</taxon>
        <taxon>Pseudomonadati</taxon>
        <taxon>Campylobacterota</taxon>
        <taxon>Epsilonproteobacteria</taxon>
        <taxon>Campylobacterales</taxon>
        <taxon>Campylobacteraceae</taxon>
        <taxon>Campylobacter</taxon>
    </lineage>
</organism>
<accession>A0ABT8T7L5</accession>
<evidence type="ECO:0000313" key="2">
    <source>
        <dbReference type="Proteomes" id="UP001171111"/>
    </source>
</evidence>
<sequence>MDLISWTLGAIRGAEFEGIIMNWLEEQRVAWASLLSSKLGYFLDGASIVLVCDDEYSWFEEYFIKNINTPSKTRPLIPVVPLRSLYPRIDTSVLDESEMALLDDMLNISFGNNFVYFYIGKGSSKLSLIAKSHQNSYMWLFGEQAQNAFCLEKNDPLLDIKILALFRLFDMSLSEVILGKITL</sequence>
<dbReference type="InterPro" id="IPR038381">
    <property type="entry name" value="HobA_sf"/>
</dbReference>
<comment type="caution">
    <text evidence="1">The sequence shown here is derived from an EMBL/GenBank/DDBJ whole genome shotgun (WGS) entry which is preliminary data.</text>
</comment>
<dbReference type="InterPro" id="IPR021011">
    <property type="entry name" value="HobA"/>
</dbReference>
<dbReference type="Pfam" id="PF12163">
    <property type="entry name" value="HobA"/>
    <property type="match status" value="1"/>
</dbReference>